<evidence type="ECO:0000259" key="8">
    <source>
        <dbReference type="PROSITE" id="PS51459"/>
    </source>
</evidence>
<comment type="catalytic activity">
    <reaction evidence="6">
        <text>L-threonyl-[protein] + ATP = 3-O-(5'-adenylyl)-L-threonyl-[protein] + diphosphate</text>
        <dbReference type="Rhea" id="RHEA:54292"/>
        <dbReference type="Rhea" id="RHEA-COMP:11060"/>
        <dbReference type="Rhea" id="RHEA-COMP:13847"/>
        <dbReference type="ChEBI" id="CHEBI:30013"/>
        <dbReference type="ChEBI" id="CHEBI:30616"/>
        <dbReference type="ChEBI" id="CHEBI:33019"/>
        <dbReference type="ChEBI" id="CHEBI:138113"/>
        <dbReference type="EC" id="2.7.7.108"/>
    </reaction>
</comment>
<evidence type="ECO:0000256" key="7">
    <source>
        <dbReference type="ARBA" id="ARBA00048696"/>
    </source>
</evidence>
<protein>
    <recommendedName>
        <fullName evidence="5">protein adenylyltransferase</fullName>
        <ecNumber evidence="5">2.7.7.108</ecNumber>
    </recommendedName>
</protein>
<organism evidence="9 10">
    <name type="scientific">Oceanotoga teriensis</name>
    <dbReference type="NCBI Taxonomy" id="515440"/>
    <lineage>
        <taxon>Bacteria</taxon>
        <taxon>Thermotogati</taxon>
        <taxon>Thermotogota</taxon>
        <taxon>Thermotogae</taxon>
        <taxon>Petrotogales</taxon>
        <taxon>Petrotogaceae</taxon>
        <taxon>Oceanotoga</taxon>
    </lineage>
</organism>
<proteinExistence type="predicted"/>
<dbReference type="SUPFAM" id="SSF140931">
    <property type="entry name" value="Fic-like"/>
    <property type="match status" value="1"/>
</dbReference>
<keyword evidence="4" id="KW-0067">ATP-binding</keyword>
<dbReference type="Pfam" id="PF02661">
    <property type="entry name" value="Fic"/>
    <property type="match status" value="1"/>
</dbReference>
<dbReference type="PANTHER" id="PTHR39560">
    <property type="entry name" value="PROTEIN ADENYLYLTRANSFERASE FIC-RELATED"/>
    <property type="match status" value="1"/>
</dbReference>
<evidence type="ECO:0000256" key="2">
    <source>
        <dbReference type="ARBA" id="ARBA00022695"/>
    </source>
</evidence>
<reference evidence="9 10" key="1">
    <citation type="submission" date="2018-05" db="EMBL/GenBank/DDBJ databases">
        <title>Genomic Encyclopedia of Type Strains, Phase IV (KMG-IV): sequencing the most valuable type-strain genomes for metagenomic binning, comparative biology and taxonomic classification.</title>
        <authorList>
            <person name="Goeker M."/>
        </authorList>
    </citation>
    <scope>NUCLEOTIDE SEQUENCE [LARGE SCALE GENOMIC DNA]</scope>
    <source>
        <strain evidence="9 10">DSM 24906</strain>
    </source>
</reference>
<comment type="caution">
    <text evidence="9">The sequence shown here is derived from an EMBL/GenBank/DDBJ whole genome shotgun (WGS) entry which is preliminary data.</text>
</comment>
<evidence type="ECO:0000256" key="5">
    <source>
        <dbReference type="ARBA" id="ARBA00034531"/>
    </source>
</evidence>
<dbReference type="GO" id="GO:0005524">
    <property type="term" value="F:ATP binding"/>
    <property type="evidence" value="ECO:0007669"/>
    <property type="project" value="UniProtKB-KW"/>
</dbReference>
<dbReference type="GO" id="GO:0070733">
    <property type="term" value="F:AMPylase activity"/>
    <property type="evidence" value="ECO:0007669"/>
    <property type="project" value="UniProtKB-EC"/>
</dbReference>
<keyword evidence="1" id="KW-0808">Transferase</keyword>
<dbReference type="GO" id="GO:0051302">
    <property type="term" value="P:regulation of cell division"/>
    <property type="evidence" value="ECO:0007669"/>
    <property type="project" value="TreeGrafter"/>
</dbReference>
<dbReference type="InterPro" id="IPR036597">
    <property type="entry name" value="Fido-like_dom_sf"/>
</dbReference>
<keyword evidence="10" id="KW-1185">Reference proteome</keyword>
<dbReference type="AlphaFoldDB" id="A0AA45C4H1"/>
<dbReference type="Proteomes" id="UP000245921">
    <property type="component" value="Unassembled WGS sequence"/>
</dbReference>
<evidence type="ECO:0000256" key="6">
    <source>
        <dbReference type="ARBA" id="ARBA00047939"/>
    </source>
</evidence>
<name>A0AA45C4H1_9BACT</name>
<evidence type="ECO:0000313" key="10">
    <source>
        <dbReference type="Proteomes" id="UP000245921"/>
    </source>
</evidence>
<feature type="domain" description="Fido" evidence="8">
    <location>
        <begin position="56"/>
        <end position="192"/>
    </location>
</feature>
<gene>
    <name evidence="9" type="ORF">C7380_1358</name>
</gene>
<evidence type="ECO:0000256" key="3">
    <source>
        <dbReference type="ARBA" id="ARBA00022741"/>
    </source>
</evidence>
<dbReference type="PANTHER" id="PTHR39560:SF1">
    <property type="entry name" value="PROTEIN ADENYLYLTRANSFERASE FIC-RELATED"/>
    <property type="match status" value="1"/>
</dbReference>
<evidence type="ECO:0000256" key="4">
    <source>
        <dbReference type="ARBA" id="ARBA00022840"/>
    </source>
</evidence>
<dbReference type="InterPro" id="IPR003812">
    <property type="entry name" value="Fido"/>
</dbReference>
<accession>A0AA45C4H1</accession>
<dbReference type="PROSITE" id="PS51459">
    <property type="entry name" value="FIDO"/>
    <property type="match status" value="1"/>
</dbReference>
<evidence type="ECO:0000256" key="1">
    <source>
        <dbReference type="ARBA" id="ARBA00022679"/>
    </source>
</evidence>
<dbReference type="EC" id="2.7.7.108" evidence="5"/>
<dbReference type="Gene3D" id="1.10.3290.10">
    <property type="entry name" value="Fido-like domain"/>
    <property type="match status" value="1"/>
</dbReference>
<evidence type="ECO:0000313" key="9">
    <source>
        <dbReference type="EMBL" id="PWJ85146.1"/>
    </source>
</evidence>
<dbReference type="RefSeq" id="WP_109606675.1">
    <property type="nucleotide sequence ID" value="NZ_JAMHJO010000002.1"/>
</dbReference>
<keyword evidence="3" id="KW-0547">Nucleotide-binding</keyword>
<keyword evidence="2" id="KW-0548">Nucleotidyltransferase</keyword>
<comment type="catalytic activity">
    <reaction evidence="7">
        <text>L-tyrosyl-[protein] + ATP = O-(5'-adenylyl)-L-tyrosyl-[protein] + diphosphate</text>
        <dbReference type="Rhea" id="RHEA:54288"/>
        <dbReference type="Rhea" id="RHEA-COMP:10136"/>
        <dbReference type="Rhea" id="RHEA-COMP:13846"/>
        <dbReference type="ChEBI" id="CHEBI:30616"/>
        <dbReference type="ChEBI" id="CHEBI:33019"/>
        <dbReference type="ChEBI" id="CHEBI:46858"/>
        <dbReference type="ChEBI" id="CHEBI:83624"/>
        <dbReference type="EC" id="2.7.7.108"/>
    </reaction>
</comment>
<sequence length="200" mass="24490">MKDYSIKDQIYCYENTLILKNKLNIKNKEELEIVETKITSFKIAELQKREFKEYNLNFLFFKNLHKFIFEDLFEWAGKIRIIDISKDSFKFAHHIYIEKEASKLFNQLKKENYLKNIKKEDLIKKISHYITEINVLHPFREGNGRTIREYFRILLQNLDYKINFNIKNKQKYIEAMIESPYDQKNLIKFLKENIKKLEEK</sequence>
<dbReference type="EMBL" id="QGGI01000035">
    <property type="protein sequence ID" value="PWJ85146.1"/>
    <property type="molecule type" value="Genomic_DNA"/>
</dbReference>